<dbReference type="PANTHER" id="PTHR24270">
    <property type="entry name" value="LOW-DENSITY LIPOPROTEIN RECEPTOR-RELATED"/>
    <property type="match status" value="1"/>
</dbReference>
<keyword evidence="6" id="KW-0472">Membrane</keyword>
<organism evidence="9 10">
    <name type="scientific">Mya arenaria</name>
    <name type="common">Soft-shell clam</name>
    <dbReference type="NCBI Taxonomy" id="6604"/>
    <lineage>
        <taxon>Eukaryota</taxon>
        <taxon>Metazoa</taxon>
        <taxon>Spiralia</taxon>
        <taxon>Lophotrochozoa</taxon>
        <taxon>Mollusca</taxon>
        <taxon>Bivalvia</taxon>
        <taxon>Autobranchia</taxon>
        <taxon>Heteroconchia</taxon>
        <taxon>Euheterodonta</taxon>
        <taxon>Imparidentia</taxon>
        <taxon>Neoheterodontei</taxon>
        <taxon>Myida</taxon>
        <taxon>Myoidea</taxon>
        <taxon>Myidae</taxon>
        <taxon>Mya</taxon>
    </lineage>
</organism>
<dbReference type="InterPro" id="IPR002172">
    <property type="entry name" value="LDrepeatLR_classA_rpt"/>
</dbReference>
<accession>A0ABY7DC58</accession>
<dbReference type="InterPro" id="IPR036055">
    <property type="entry name" value="LDL_receptor-like_sf"/>
</dbReference>
<evidence type="ECO:0000256" key="5">
    <source>
        <dbReference type="ARBA" id="ARBA00022989"/>
    </source>
</evidence>
<evidence type="ECO:0000256" key="3">
    <source>
        <dbReference type="ARBA" id="ARBA00022692"/>
    </source>
</evidence>
<sequence>MKCLTKSMVCDGGNYCTKDENKNAPPCTIDECYQNGRFYCNISRKCIPEFSVCDGIYDCLYTEDEVDPACTKDECQNERYYCNRSTKSITGSSVCDGISDCIYTEDEVVPACISKKCIHKRSICDGAKDCLGGEDEVPPACTSKKCILMKRVCDGAKDCLGGEDEAPPACSKYNRQLNERIEPRRVFPVVVRRGQQPYRYRRRQSSSVYADINEETMEHYHYICEHNSPDHYDKVKDRQPCICSQCVEERVRPMADNISSGSSTIFVQPYATGGGSISSHSYVSNSAIHPRRIVTHYDSDSGLVRTKYCMDKSIFRRSVTRFEDDEFYSTGERKSSRRFTKSESDMYRICEKDNTKGINPRCMVAKHNRCIELVGTLDYMDIEALYQKTKSEDKRKLAAKYLDEGEEIFGFVGQIEREHIQANEVKECELLNNEIDNRNQGEHKESSSIKSQTELVEENFCADHSDLDEHLFSIDI</sequence>
<proteinExistence type="predicted"/>
<dbReference type="CDD" id="cd00112">
    <property type="entry name" value="LDLa"/>
    <property type="match status" value="2"/>
</dbReference>
<evidence type="ECO:0000256" key="6">
    <source>
        <dbReference type="ARBA" id="ARBA00023136"/>
    </source>
</evidence>
<dbReference type="InterPro" id="IPR023415">
    <property type="entry name" value="LDLR_class-A_CS"/>
</dbReference>
<dbReference type="PROSITE" id="PS50068">
    <property type="entry name" value="LDLRA_2"/>
    <property type="match status" value="2"/>
</dbReference>
<gene>
    <name evidence="9" type="ORF">MAR_006761</name>
</gene>
<dbReference type="EMBL" id="CP111012">
    <property type="protein sequence ID" value="WAQ94290.1"/>
    <property type="molecule type" value="Genomic_DNA"/>
</dbReference>
<dbReference type="SUPFAM" id="SSF57424">
    <property type="entry name" value="LDL receptor-like module"/>
    <property type="match status" value="4"/>
</dbReference>
<keyword evidence="3" id="KW-0812">Transmembrane</keyword>
<evidence type="ECO:0000256" key="2">
    <source>
        <dbReference type="ARBA" id="ARBA00004308"/>
    </source>
</evidence>
<evidence type="ECO:0000256" key="7">
    <source>
        <dbReference type="ARBA" id="ARBA00023157"/>
    </source>
</evidence>
<protein>
    <submittedName>
        <fullName evidence="9">LRP2-like protein</fullName>
    </submittedName>
</protein>
<comment type="caution">
    <text evidence="8">Lacks conserved residue(s) required for the propagation of feature annotation.</text>
</comment>
<keyword evidence="10" id="KW-1185">Reference proteome</keyword>
<feature type="disulfide bond" evidence="8">
    <location>
        <begin position="141"/>
        <end position="159"/>
    </location>
</feature>
<reference evidence="9" key="1">
    <citation type="submission" date="2022-11" db="EMBL/GenBank/DDBJ databases">
        <title>Centuries of genome instability and evolution in soft-shell clam transmissible cancer (bioRxiv).</title>
        <authorList>
            <person name="Hart S.F.M."/>
            <person name="Yonemitsu M.A."/>
            <person name="Giersch R.M."/>
            <person name="Beal B.F."/>
            <person name="Arriagada G."/>
            <person name="Davis B.W."/>
            <person name="Ostrander E.A."/>
            <person name="Goff S.P."/>
            <person name="Metzger M.J."/>
        </authorList>
    </citation>
    <scope>NUCLEOTIDE SEQUENCE</scope>
    <source>
        <strain evidence="9">MELC-2E11</strain>
        <tissue evidence="9">Siphon/mantle</tissue>
    </source>
</reference>
<evidence type="ECO:0000256" key="1">
    <source>
        <dbReference type="ARBA" id="ARBA00004167"/>
    </source>
</evidence>
<dbReference type="Proteomes" id="UP001164746">
    <property type="component" value="Chromosome 1"/>
</dbReference>
<dbReference type="Gene3D" id="4.10.400.10">
    <property type="entry name" value="Low-density Lipoprotein Receptor"/>
    <property type="match status" value="3"/>
</dbReference>
<evidence type="ECO:0000256" key="4">
    <source>
        <dbReference type="ARBA" id="ARBA00022737"/>
    </source>
</evidence>
<evidence type="ECO:0000313" key="10">
    <source>
        <dbReference type="Proteomes" id="UP001164746"/>
    </source>
</evidence>
<name>A0ABY7DC58_MYAAR</name>
<comment type="subcellular location">
    <subcellularLocation>
        <location evidence="2">Endomembrane system</location>
    </subcellularLocation>
    <subcellularLocation>
        <location evidence="1">Membrane</location>
        <topology evidence="1">Single-pass membrane protein</topology>
    </subcellularLocation>
</comment>
<dbReference type="SMART" id="SM00192">
    <property type="entry name" value="LDLa"/>
    <property type="match status" value="3"/>
</dbReference>
<keyword evidence="7 8" id="KW-1015">Disulfide bond</keyword>
<evidence type="ECO:0000256" key="8">
    <source>
        <dbReference type="PROSITE-ProRule" id="PRU00124"/>
    </source>
</evidence>
<keyword evidence="5" id="KW-1133">Transmembrane helix</keyword>
<keyword evidence="4" id="KW-0677">Repeat</keyword>
<dbReference type="PANTHER" id="PTHR24270:SF61">
    <property type="entry name" value="EGF-LIKE DOMAIN-CONTAINING PROTEIN"/>
    <property type="match status" value="1"/>
</dbReference>
<dbReference type="PRINTS" id="PR00261">
    <property type="entry name" value="LDLRECEPTOR"/>
</dbReference>
<dbReference type="PROSITE" id="PS01209">
    <property type="entry name" value="LDLRA_1"/>
    <property type="match status" value="1"/>
</dbReference>
<evidence type="ECO:0000313" key="9">
    <source>
        <dbReference type="EMBL" id="WAQ94290.1"/>
    </source>
</evidence>
<dbReference type="Pfam" id="PF00057">
    <property type="entry name" value="Ldl_recept_a"/>
    <property type="match status" value="1"/>
</dbReference>
<dbReference type="InterPro" id="IPR050685">
    <property type="entry name" value="LDLR"/>
</dbReference>